<evidence type="ECO:0000313" key="1">
    <source>
        <dbReference type="EMBL" id="PJA33004.1"/>
    </source>
</evidence>
<dbReference type="EMBL" id="PFXF01000015">
    <property type="protein sequence ID" value="PJA33004.1"/>
    <property type="molecule type" value="Genomic_DNA"/>
</dbReference>
<name>A0A2M7WSP8_9BACT</name>
<accession>A0A2M7WSP8</accession>
<organism evidence="1 2">
    <name type="scientific">Candidatus Zambryskibacteria bacterium CG_4_9_14_3_um_filter_42_15</name>
    <dbReference type="NCBI Taxonomy" id="1975112"/>
    <lineage>
        <taxon>Bacteria</taxon>
        <taxon>Candidatus Zambryskiibacteriota</taxon>
    </lineage>
</organism>
<gene>
    <name evidence="1" type="ORF">CO185_01075</name>
</gene>
<comment type="caution">
    <text evidence="1">The sequence shown here is derived from an EMBL/GenBank/DDBJ whole genome shotgun (WGS) entry which is preliminary data.</text>
</comment>
<dbReference type="Proteomes" id="UP000230758">
    <property type="component" value="Unassembled WGS sequence"/>
</dbReference>
<protein>
    <submittedName>
        <fullName evidence="1">Uncharacterized protein</fullName>
    </submittedName>
</protein>
<dbReference type="AlphaFoldDB" id="A0A2M7WSP8"/>
<reference evidence="2" key="1">
    <citation type="submission" date="2017-09" db="EMBL/GenBank/DDBJ databases">
        <title>Depth-based differentiation of microbial function through sediment-hosted aquifers and enrichment of novel symbionts in the deep terrestrial subsurface.</title>
        <authorList>
            <person name="Probst A.J."/>
            <person name="Ladd B."/>
            <person name="Jarett J.K."/>
            <person name="Geller-Mcgrath D.E."/>
            <person name="Sieber C.M.K."/>
            <person name="Emerson J.B."/>
            <person name="Anantharaman K."/>
            <person name="Thomas B.C."/>
            <person name="Malmstrom R."/>
            <person name="Stieglmeier M."/>
            <person name="Klingl A."/>
            <person name="Woyke T."/>
            <person name="Ryan C.M."/>
            <person name="Banfield J.F."/>
        </authorList>
    </citation>
    <scope>NUCLEOTIDE SEQUENCE [LARGE SCALE GENOMIC DNA]</scope>
</reference>
<evidence type="ECO:0000313" key="2">
    <source>
        <dbReference type="Proteomes" id="UP000230758"/>
    </source>
</evidence>
<sequence length="160" mass="18581">MKEEEAVFIAINNGKKMTGREWLRGMKGRRTGVCTKAKRILRSLEEPVGVNTDKTLVLFRASYLRGDERVTNKIYTEILRLGWRQTSPGAVCFLEENLSDQELHDMGFWWLIGIHKPIVLKGDQYLLSFGRSDLHRSFNVCHFRPDHKWRSDIGFISEIA</sequence>
<proteinExistence type="predicted"/>